<reference evidence="1 2" key="1">
    <citation type="journal article" date="2019" name="PLoS Biol.">
        <title>Sex chromosomes control vertical transmission of feminizing Wolbachia symbionts in an isopod.</title>
        <authorList>
            <person name="Becking T."/>
            <person name="Chebbi M.A."/>
            <person name="Giraud I."/>
            <person name="Moumen B."/>
            <person name="Laverre T."/>
            <person name="Caubet Y."/>
            <person name="Peccoud J."/>
            <person name="Gilbert C."/>
            <person name="Cordaux R."/>
        </authorList>
    </citation>
    <scope>NUCLEOTIDE SEQUENCE [LARGE SCALE GENOMIC DNA]</scope>
    <source>
        <strain evidence="1">ANa2</strain>
        <tissue evidence="1">Whole body excluding digestive tract and cuticle</tissue>
    </source>
</reference>
<proteinExistence type="predicted"/>
<sequence length="95" mass="11075">MHNTKNWNVILERIDNKSEEFKTNEIGQLQSEGVKILTDKEKSHNVNMESILGKTKILPKTILEYATARNNEGKNILDILESEQTFRRKKICFAR</sequence>
<comment type="caution">
    <text evidence="1">The sequence shown here is derived from an EMBL/GenBank/DDBJ whole genome shotgun (WGS) entry which is preliminary data.</text>
</comment>
<dbReference type="EMBL" id="SEYY01000258">
    <property type="protein sequence ID" value="KAB7507707.1"/>
    <property type="molecule type" value="Genomic_DNA"/>
</dbReference>
<protein>
    <submittedName>
        <fullName evidence="1">Uncharacterized protein</fullName>
    </submittedName>
</protein>
<gene>
    <name evidence="1" type="ORF">Anas_03373</name>
</gene>
<organism evidence="1 2">
    <name type="scientific">Armadillidium nasatum</name>
    <dbReference type="NCBI Taxonomy" id="96803"/>
    <lineage>
        <taxon>Eukaryota</taxon>
        <taxon>Metazoa</taxon>
        <taxon>Ecdysozoa</taxon>
        <taxon>Arthropoda</taxon>
        <taxon>Crustacea</taxon>
        <taxon>Multicrustacea</taxon>
        <taxon>Malacostraca</taxon>
        <taxon>Eumalacostraca</taxon>
        <taxon>Peracarida</taxon>
        <taxon>Isopoda</taxon>
        <taxon>Oniscidea</taxon>
        <taxon>Crinocheta</taxon>
        <taxon>Armadillidiidae</taxon>
        <taxon>Armadillidium</taxon>
    </lineage>
</organism>
<dbReference type="Proteomes" id="UP000326759">
    <property type="component" value="Unassembled WGS sequence"/>
</dbReference>
<name>A0A5N5TNF6_9CRUS</name>
<dbReference type="AlphaFoldDB" id="A0A5N5TNF6"/>
<evidence type="ECO:0000313" key="2">
    <source>
        <dbReference type="Proteomes" id="UP000326759"/>
    </source>
</evidence>
<evidence type="ECO:0000313" key="1">
    <source>
        <dbReference type="EMBL" id="KAB7507707.1"/>
    </source>
</evidence>
<keyword evidence="2" id="KW-1185">Reference proteome</keyword>
<accession>A0A5N5TNF6</accession>